<dbReference type="PANTHER" id="PTHR46796">
    <property type="entry name" value="HTH-TYPE TRANSCRIPTIONAL ACTIVATOR RHAS-RELATED"/>
    <property type="match status" value="1"/>
</dbReference>
<evidence type="ECO:0000256" key="2">
    <source>
        <dbReference type="ARBA" id="ARBA00023125"/>
    </source>
</evidence>
<dbReference type="InterPro" id="IPR050204">
    <property type="entry name" value="AraC_XylS_family_regulators"/>
</dbReference>
<feature type="domain" description="HTH araC/xylS-type" evidence="4">
    <location>
        <begin position="162"/>
        <end position="262"/>
    </location>
</feature>
<reference evidence="5 6" key="1">
    <citation type="submission" date="2023-07" db="EMBL/GenBank/DDBJ databases">
        <title>Sorghum-associated microbial communities from plants grown in Nebraska, USA.</title>
        <authorList>
            <person name="Schachtman D."/>
        </authorList>
    </citation>
    <scope>NUCLEOTIDE SEQUENCE [LARGE SCALE GENOMIC DNA]</scope>
    <source>
        <strain evidence="5 6">4138</strain>
    </source>
</reference>
<evidence type="ECO:0000256" key="3">
    <source>
        <dbReference type="ARBA" id="ARBA00023163"/>
    </source>
</evidence>
<dbReference type="Proteomes" id="UP001257909">
    <property type="component" value="Unassembled WGS sequence"/>
</dbReference>
<organism evidence="5 6">
    <name type="scientific">Rheinheimera soli</name>
    <dbReference type="NCBI Taxonomy" id="443616"/>
    <lineage>
        <taxon>Bacteria</taxon>
        <taxon>Pseudomonadati</taxon>
        <taxon>Pseudomonadota</taxon>
        <taxon>Gammaproteobacteria</taxon>
        <taxon>Chromatiales</taxon>
        <taxon>Chromatiaceae</taxon>
        <taxon>Rheinheimera</taxon>
    </lineage>
</organism>
<evidence type="ECO:0000256" key="1">
    <source>
        <dbReference type="ARBA" id="ARBA00023015"/>
    </source>
</evidence>
<dbReference type="PROSITE" id="PS01124">
    <property type="entry name" value="HTH_ARAC_FAMILY_2"/>
    <property type="match status" value="1"/>
</dbReference>
<dbReference type="Pfam" id="PF12833">
    <property type="entry name" value="HTH_18"/>
    <property type="match status" value="1"/>
</dbReference>
<sequence>MSTQELYFQPNSSLTALGFSQHQPSEQLKPWVQQYWTIQVPEQADTTQPYPQYPDGGSNLTFEFLPNQLPSAYIHYSQQLNQSSFLPGQHLLSVRFLATGTFQLLGISPAELTKAALDIRLCNLVGLDWLLDQLTNSPTLPARLTAIECWLLHLAEQRVSNTTLVQKSLTLLKQPATDLQHLYSQLPKSRRQFERLFKLETGLSPAQLQLLFKVKLARFLISNNPIIELVSVAQQAGFYDQAHMHQHFVRITGQTPGQYKKRKMSQLSNSA</sequence>
<name>A0ABU1VZB8_9GAMM</name>
<keyword evidence="6" id="KW-1185">Reference proteome</keyword>
<dbReference type="InterPro" id="IPR009057">
    <property type="entry name" value="Homeodomain-like_sf"/>
</dbReference>
<evidence type="ECO:0000259" key="4">
    <source>
        <dbReference type="PROSITE" id="PS01124"/>
    </source>
</evidence>
<keyword evidence="3" id="KW-0804">Transcription</keyword>
<dbReference type="EMBL" id="JAVDWR010000005">
    <property type="protein sequence ID" value="MDR7121055.1"/>
    <property type="molecule type" value="Genomic_DNA"/>
</dbReference>
<evidence type="ECO:0000313" key="5">
    <source>
        <dbReference type="EMBL" id="MDR7121055.1"/>
    </source>
</evidence>
<protein>
    <submittedName>
        <fullName evidence="5">AraC-like DNA-binding protein</fullName>
    </submittedName>
</protein>
<keyword evidence="1" id="KW-0805">Transcription regulation</keyword>
<dbReference type="InterPro" id="IPR046532">
    <property type="entry name" value="DUF6597"/>
</dbReference>
<accession>A0ABU1VZB8</accession>
<dbReference type="SMART" id="SM00342">
    <property type="entry name" value="HTH_ARAC"/>
    <property type="match status" value="1"/>
</dbReference>
<proteinExistence type="predicted"/>
<dbReference type="Gene3D" id="1.10.10.60">
    <property type="entry name" value="Homeodomain-like"/>
    <property type="match status" value="1"/>
</dbReference>
<evidence type="ECO:0000313" key="6">
    <source>
        <dbReference type="Proteomes" id="UP001257909"/>
    </source>
</evidence>
<keyword evidence="2" id="KW-0238">DNA-binding</keyword>
<dbReference type="RefSeq" id="WP_310277504.1">
    <property type="nucleotide sequence ID" value="NZ_JAVDWR010000005.1"/>
</dbReference>
<dbReference type="Pfam" id="PF20240">
    <property type="entry name" value="DUF6597"/>
    <property type="match status" value="1"/>
</dbReference>
<dbReference type="SUPFAM" id="SSF46689">
    <property type="entry name" value="Homeodomain-like"/>
    <property type="match status" value="1"/>
</dbReference>
<gene>
    <name evidence="5" type="ORF">J2W69_001996</name>
</gene>
<dbReference type="InterPro" id="IPR018060">
    <property type="entry name" value="HTH_AraC"/>
</dbReference>
<comment type="caution">
    <text evidence="5">The sequence shown here is derived from an EMBL/GenBank/DDBJ whole genome shotgun (WGS) entry which is preliminary data.</text>
</comment>